<comment type="caution">
    <text evidence="2">The sequence shown here is derived from an EMBL/GenBank/DDBJ whole genome shotgun (WGS) entry which is preliminary data.</text>
</comment>
<evidence type="ECO:0000313" key="2">
    <source>
        <dbReference type="EMBL" id="KAG2207239.1"/>
    </source>
</evidence>
<feature type="region of interest" description="Disordered" evidence="1">
    <location>
        <begin position="35"/>
        <end position="66"/>
    </location>
</feature>
<organism evidence="2 3">
    <name type="scientific">Mucor saturninus</name>
    <dbReference type="NCBI Taxonomy" id="64648"/>
    <lineage>
        <taxon>Eukaryota</taxon>
        <taxon>Fungi</taxon>
        <taxon>Fungi incertae sedis</taxon>
        <taxon>Mucoromycota</taxon>
        <taxon>Mucoromycotina</taxon>
        <taxon>Mucoromycetes</taxon>
        <taxon>Mucorales</taxon>
        <taxon>Mucorineae</taxon>
        <taxon>Mucoraceae</taxon>
        <taxon>Mucor</taxon>
    </lineage>
</organism>
<proteinExistence type="predicted"/>
<name>A0A8H7R9L2_9FUNG</name>
<evidence type="ECO:0000313" key="3">
    <source>
        <dbReference type="Proteomes" id="UP000603453"/>
    </source>
</evidence>
<dbReference type="AlphaFoldDB" id="A0A8H7R9L2"/>
<gene>
    <name evidence="2" type="ORF">INT47_012292</name>
</gene>
<dbReference type="EMBL" id="JAEPRD010000026">
    <property type="protein sequence ID" value="KAG2207239.1"/>
    <property type="molecule type" value="Genomic_DNA"/>
</dbReference>
<feature type="compositionally biased region" description="Acidic residues" evidence="1">
    <location>
        <begin position="35"/>
        <end position="57"/>
    </location>
</feature>
<evidence type="ECO:0000256" key="1">
    <source>
        <dbReference type="SAM" id="MobiDB-lite"/>
    </source>
</evidence>
<reference evidence="2" key="1">
    <citation type="submission" date="2020-12" db="EMBL/GenBank/DDBJ databases">
        <title>Metabolic potential, ecology and presence of endohyphal bacteria is reflected in genomic diversity of Mucoromycotina.</title>
        <authorList>
            <person name="Muszewska A."/>
            <person name="Okrasinska A."/>
            <person name="Steczkiewicz K."/>
            <person name="Drgas O."/>
            <person name="Orlowska M."/>
            <person name="Perlinska-Lenart U."/>
            <person name="Aleksandrzak-Piekarczyk T."/>
            <person name="Szatraj K."/>
            <person name="Zielenkiewicz U."/>
            <person name="Pilsyk S."/>
            <person name="Malc E."/>
            <person name="Mieczkowski P."/>
            <person name="Kruszewska J.S."/>
            <person name="Biernat P."/>
            <person name="Pawlowska J."/>
        </authorList>
    </citation>
    <scope>NUCLEOTIDE SEQUENCE</scope>
    <source>
        <strain evidence="2">WA0000017839</strain>
    </source>
</reference>
<sequence>MYFYKLQQADSTHQARSARLANIISQARVFRMINLEEDPKEESEEEASREDEEDVSEELGGGESWW</sequence>
<keyword evidence="3" id="KW-1185">Reference proteome</keyword>
<dbReference type="Proteomes" id="UP000603453">
    <property type="component" value="Unassembled WGS sequence"/>
</dbReference>
<accession>A0A8H7R9L2</accession>
<protein>
    <submittedName>
        <fullName evidence="2">Uncharacterized protein</fullName>
    </submittedName>
</protein>